<accession>A0AAN6VB50</accession>
<comment type="cofactor">
    <cofactor evidence="1">
        <name>pyridoxal 5'-phosphate</name>
        <dbReference type="ChEBI" id="CHEBI:597326"/>
    </cofactor>
</comment>
<organism evidence="8 9">
    <name type="scientific">Dichotomopilus funicola</name>
    <dbReference type="NCBI Taxonomy" id="1934379"/>
    <lineage>
        <taxon>Eukaryota</taxon>
        <taxon>Fungi</taxon>
        <taxon>Dikarya</taxon>
        <taxon>Ascomycota</taxon>
        <taxon>Pezizomycotina</taxon>
        <taxon>Sordariomycetes</taxon>
        <taxon>Sordariomycetidae</taxon>
        <taxon>Sordariales</taxon>
        <taxon>Chaetomiaceae</taxon>
        <taxon>Dichotomopilus</taxon>
    </lineage>
</organism>
<dbReference type="GO" id="GO:0008483">
    <property type="term" value="F:transaminase activity"/>
    <property type="evidence" value="ECO:0007669"/>
    <property type="project" value="UniProtKB-KW"/>
</dbReference>
<evidence type="ECO:0000256" key="1">
    <source>
        <dbReference type="ARBA" id="ARBA00001933"/>
    </source>
</evidence>
<dbReference type="GeneID" id="87815474"/>
<feature type="domain" description="Aminotransferase class I/classII large" evidence="7">
    <location>
        <begin position="199"/>
        <end position="432"/>
    </location>
</feature>
<evidence type="ECO:0000256" key="4">
    <source>
        <dbReference type="ARBA" id="ARBA00022679"/>
    </source>
</evidence>
<dbReference type="EMBL" id="MU853554">
    <property type="protein sequence ID" value="KAK4148092.1"/>
    <property type="molecule type" value="Genomic_DNA"/>
</dbReference>
<reference evidence="8" key="1">
    <citation type="journal article" date="2023" name="Mol. Phylogenet. Evol.">
        <title>Genome-scale phylogeny and comparative genomics of the fungal order Sordariales.</title>
        <authorList>
            <person name="Hensen N."/>
            <person name="Bonometti L."/>
            <person name="Westerberg I."/>
            <person name="Brannstrom I.O."/>
            <person name="Guillou S."/>
            <person name="Cros-Aarteil S."/>
            <person name="Calhoun S."/>
            <person name="Haridas S."/>
            <person name="Kuo A."/>
            <person name="Mondo S."/>
            <person name="Pangilinan J."/>
            <person name="Riley R."/>
            <person name="LaButti K."/>
            <person name="Andreopoulos B."/>
            <person name="Lipzen A."/>
            <person name="Chen C."/>
            <person name="Yan M."/>
            <person name="Daum C."/>
            <person name="Ng V."/>
            <person name="Clum A."/>
            <person name="Steindorff A."/>
            <person name="Ohm R.A."/>
            <person name="Martin F."/>
            <person name="Silar P."/>
            <person name="Natvig D.O."/>
            <person name="Lalanne C."/>
            <person name="Gautier V."/>
            <person name="Ament-Velasquez S.L."/>
            <person name="Kruys A."/>
            <person name="Hutchinson M.I."/>
            <person name="Powell A.J."/>
            <person name="Barry K."/>
            <person name="Miller A.N."/>
            <person name="Grigoriev I.V."/>
            <person name="Debuchy R."/>
            <person name="Gladieux P."/>
            <person name="Hiltunen Thoren M."/>
            <person name="Johannesson H."/>
        </authorList>
    </citation>
    <scope>NUCLEOTIDE SEQUENCE</scope>
    <source>
        <strain evidence="8">CBS 141.50</strain>
    </source>
</reference>
<sequence length="639" mass="70839">MTPDSHRRVRPAGTEKPAPLDLTHHYSAVTKRRVPSKIKEVYKFFGIPNILNLAGGLPHVDYFPFDTLEAQTAKPERWTPTPNYPGEKTAVSSSSSSPTSSSGPASAAHIVVPKFVKEDDPLKKVDLDTVLQYGLAPGYPPLLSWVRQFVRENLEHTTLYKGGPGVVLTCGATDGFSKCLDLFVDQWTEGVNAVNTRPGILCEPYIYNSILSQAEPHGVQFVTVNTDVAGMVATGPGGLEDILANWDPSKGKRPHLLYTVTLGHNPTGVVLSVERKKELYAICSKYDVVIIEDEPYWYLQFPSASIEEAKSRGLPIPQQRQRQQSSYSSPFKSTSSSSGYAFLDSLTPSFIALDTDGRVVRLDTFSKTVAPGCRLGWITAQPALIERFERINESTTQQPSGFTQGLITELVLGPHQTSNSKATIKNQQARSAFARLRTTRDRAAFSGWDTSGWVRWLEGLRGNYERRMVRMCRALDAGSTLITTTTTSDDNDGDSEWDAVTVTTTPLYTYSWPRGGMFVWLRMLFHSHPLWNHPAVDGPTLARALQVWLTRKPFLVLVGSGTMFSATTKVEREEGWTFYRLCFAAEAEDNIGLSGERFGEGVKAFWEVKDVDVIRKLLSEVALEEDEEGVSQLASYMGC</sequence>
<evidence type="ECO:0000256" key="6">
    <source>
        <dbReference type="SAM" id="MobiDB-lite"/>
    </source>
</evidence>
<proteinExistence type="inferred from homology"/>
<comment type="caution">
    <text evidence="8">The sequence shown here is derived from an EMBL/GenBank/DDBJ whole genome shotgun (WGS) entry which is preliminary data.</text>
</comment>
<dbReference type="CDD" id="cd00609">
    <property type="entry name" value="AAT_like"/>
    <property type="match status" value="1"/>
</dbReference>
<feature type="region of interest" description="Disordered" evidence="6">
    <location>
        <begin position="311"/>
        <end position="337"/>
    </location>
</feature>
<keyword evidence="3" id="KW-0032">Aminotransferase</keyword>
<keyword evidence="9" id="KW-1185">Reference proteome</keyword>
<dbReference type="SUPFAM" id="SSF53383">
    <property type="entry name" value="PLP-dependent transferases"/>
    <property type="match status" value="1"/>
</dbReference>
<dbReference type="GO" id="GO:0030170">
    <property type="term" value="F:pyridoxal phosphate binding"/>
    <property type="evidence" value="ECO:0007669"/>
    <property type="project" value="InterPro"/>
</dbReference>
<dbReference type="RefSeq" id="XP_062641463.1">
    <property type="nucleotide sequence ID" value="XM_062778861.1"/>
</dbReference>
<evidence type="ECO:0000259" key="7">
    <source>
        <dbReference type="Pfam" id="PF00155"/>
    </source>
</evidence>
<keyword evidence="5" id="KW-0663">Pyridoxal phosphate</keyword>
<feature type="region of interest" description="Disordered" evidence="6">
    <location>
        <begin position="1"/>
        <end position="24"/>
    </location>
</feature>
<dbReference type="InterPro" id="IPR004839">
    <property type="entry name" value="Aminotransferase_I/II_large"/>
</dbReference>
<feature type="compositionally biased region" description="Low complexity" evidence="6">
    <location>
        <begin position="89"/>
        <end position="105"/>
    </location>
</feature>
<evidence type="ECO:0000313" key="8">
    <source>
        <dbReference type="EMBL" id="KAK4148092.1"/>
    </source>
</evidence>
<dbReference type="InterPro" id="IPR015424">
    <property type="entry name" value="PyrdxlP-dep_Trfase"/>
</dbReference>
<feature type="compositionally biased region" description="Low complexity" evidence="6">
    <location>
        <begin position="318"/>
        <end position="337"/>
    </location>
</feature>
<keyword evidence="4 8" id="KW-0808">Transferase</keyword>
<protein>
    <submittedName>
        <fullName evidence="8">Pyridoxal phosphate-dependent transferase</fullName>
    </submittedName>
</protein>
<name>A0AAN6VB50_9PEZI</name>
<dbReference type="Proteomes" id="UP001302676">
    <property type="component" value="Unassembled WGS sequence"/>
</dbReference>
<dbReference type="InterPro" id="IPR050859">
    <property type="entry name" value="Class-I_PLP-dep_aminotransf"/>
</dbReference>
<evidence type="ECO:0000313" key="9">
    <source>
        <dbReference type="Proteomes" id="UP001302676"/>
    </source>
</evidence>
<dbReference type="PANTHER" id="PTHR42790:SF1">
    <property type="entry name" value="AROMATIC AMINO ACID AMINOTRANSFERASE, HYPOTHETICAL (EUROFUNG)"/>
    <property type="match status" value="1"/>
</dbReference>
<dbReference type="InterPro" id="IPR015421">
    <property type="entry name" value="PyrdxlP-dep_Trfase_major"/>
</dbReference>
<reference evidence="8" key="2">
    <citation type="submission" date="2023-05" db="EMBL/GenBank/DDBJ databases">
        <authorList>
            <consortium name="Lawrence Berkeley National Laboratory"/>
            <person name="Steindorff A."/>
            <person name="Hensen N."/>
            <person name="Bonometti L."/>
            <person name="Westerberg I."/>
            <person name="Brannstrom I.O."/>
            <person name="Guillou S."/>
            <person name="Cros-Aarteil S."/>
            <person name="Calhoun S."/>
            <person name="Haridas S."/>
            <person name="Kuo A."/>
            <person name="Mondo S."/>
            <person name="Pangilinan J."/>
            <person name="Riley R."/>
            <person name="Labutti K."/>
            <person name="Andreopoulos B."/>
            <person name="Lipzen A."/>
            <person name="Chen C."/>
            <person name="Yanf M."/>
            <person name="Daum C."/>
            <person name="Ng V."/>
            <person name="Clum A."/>
            <person name="Ohm R."/>
            <person name="Martin F."/>
            <person name="Silar P."/>
            <person name="Natvig D."/>
            <person name="Lalanne C."/>
            <person name="Gautier V."/>
            <person name="Ament-Velasquez S.L."/>
            <person name="Kruys A."/>
            <person name="Hutchinson M.I."/>
            <person name="Powell A.J."/>
            <person name="Barry K."/>
            <person name="Miller A.N."/>
            <person name="Grigoriev I.V."/>
            <person name="Debuchy R."/>
            <person name="Gladieux P."/>
            <person name="Thoren M.H."/>
            <person name="Johannesson H."/>
        </authorList>
    </citation>
    <scope>NUCLEOTIDE SEQUENCE</scope>
    <source>
        <strain evidence="8">CBS 141.50</strain>
    </source>
</reference>
<comment type="similarity">
    <text evidence="2">Belongs to the class-I pyridoxal-phosphate-dependent aminotransferase family.</text>
</comment>
<dbReference type="PANTHER" id="PTHR42790">
    <property type="entry name" value="AMINOTRANSFERASE"/>
    <property type="match status" value="1"/>
</dbReference>
<evidence type="ECO:0000256" key="3">
    <source>
        <dbReference type="ARBA" id="ARBA00022576"/>
    </source>
</evidence>
<dbReference type="AlphaFoldDB" id="A0AAN6VB50"/>
<dbReference type="Pfam" id="PF00155">
    <property type="entry name" value="Aminotran_1_2"/>
    <property type="match status" value="1"/>
</dbReference>
<dbReference type="Gene3D" id="3.40.640.10">
    <property type="entry name" value="Type I PLP-dependent aspartate aminotransferase-like (Major domain)"/>
    <property type="match status" value="1"/>
</dbReference>
<dbReference type="GO" id="GO:1901605">
    <property type="term" value="P:alpha-amino acid metabolic process"/>
    <property type="evidence" value="ECO:0007669"/>
    <property type="project" value="TreeGrafter"/>
</dbReference>
<evidence type="ECO:0000256" key="2">
    <source>
        <dbReference type="ARBA" id="ARBA00007441"/>
    </source>
</evidence>
<evidence type="ECO:0000256" key="5">
    <source>
        <dbReference type="ARBA" id="ARBA00022898"/>
    </source>
</evidence>
<gene>
    <name evidence="8" type="ORF">C8A04DRAFT_23885</name>
</gene>
<feature type="region of interest" description="Disordered" evidence="6">
    <location>
        <begin position="74"/>
        <end position="105"/>
    </location>
</feature>